<feature type="transmembrane region" description="Helical" evidence="1">
    <location>
        <begin position="84"/>
        <end position="104"/>
    </location>
</feature>
<keyword evidence="1" id="KW-1133">Transmembrane helix</keyword>
<reference evidence="2 3" key="1">
    <citation type="submission" date="2020-11" db="EMBL/GenBank/DDBJ databases">
        <title>Treponema Peruensis nv. sp., first commensal Treponema isolated from human feces.</title>
        <authorList>
            <person name="Belkhou C."/>
            <person name="Raes J."/>
        </authorList>
    </citation>
    <scope>NUCLEOTIDE SEQUENCE [LARGE SCALE GENOMIC DNA]</scope>
    <source>
        <strain evidence="2 3">RCC2812</strain>
    </source>
</reference>
<dbReference type="Proteomes" id="UP000595224">
    <property type="component" value="Chromosome"/>
</dbReference>
<proteinExistence type="predicted"/>
<evidence type="ECO:0000313" key="2">
    <source>
        <dbReference type="EMBL" id="QQA01433.1"/>
    </source>
</evidence>
<feature type="transmembrane region" description="Helical" evidence="1">
    <location>
        <begin position="12"/>
        <end position="30"/>
    </location>
</feature>
<organism evidence="2 3">
    <name type="scientific">Treponema peruense</name>
    <dbReference type="NCBI Taxonomy" id="2787628"/>
    <lineage>
        <taxon>Bacteria</taxon>
        <taxon>Pseudomonadati</taxon>
        <taxon>Spirochaetota</taxon>
        <taxon>Spirochaetia</taxon>
        <taxon>Spirochaetales</taxon>
        <taxon>Treponemataceae</taxon>
        <taxon>Treponema</taxon>
    </lineage>
</organism>
<keyword evidence="1" id="KW-0812">Transmembrane</keyword>
<evidence type="ECO:0000313" key="3">
    <source>
        <dbReference type="Proteomes" id="UP000595224"/>
    </source>
</evidence>
<dbReference type="AlphaFoldDB" id="A0A7T3RE46"/>
<dbReference type="KEGG" id="tper:IWA51_02100"/>
<gene>
    <name evidence="2" type="ORF">IWA51_02100</name>
</gene>
<keyword evidence="1" id="KW-0472">Membrane</keyword>
<keyword evidence="3" id="KW-1185">Reference proteome</keyword>
<dbReference type="RefSeq" id="WP_198442966.1">
    <property type="nucleotide sequence ID" value="NZ_CBCSHE010000012.1"/>
</dbReference>
<dbReference type="EMBL" id="CP064936">
    <property type="protein sequence ID" value="QQA01433.1"/>
    <property type="molecule type" value="Genomic_DNA"/>
</dbReference>
<protein>
    <submittedName>
        <fullName evidence="2">Uncharacterized protein</fullName>
    </submittedName>
</protein>
<name>A0A7T3RE46_9SPIR</name>
<sequence length="138" mass="14810">MGKVSSFSLGRLLLHIAVGVMLAVGGIWGLQGGGDAAIDAIRNIFNGDVAKILVIVFSVIEILAGIFLLLELFIGDRFGTLDTILMLIVMIVWIVAIVLSDFLGSNGILNGGANHFLRWLYSFAQHLIILGAMVCIKK</sequence>
<evidence type="ECO:0000256" key="1">
    <source>
        <dbReference type="SAM" id="Phobius"/>
    </source>
</evidence>
<feature type="transmembrane region" description="Helical" evidence="1">
    <location>
        <begin position="116"/>
        <end position="136"/>
    </location>
</feature>
<feature type="transmembrane region" description="Helical" evidence="1">
    <location>
        <begin position="50"/>
        <end position="72"/>
    </location>
</feature>
<accession>A0A7T3RE46</accession>